<dbReference type="OrthoDB" id="9765926at2"/>
<dbReference type="AlphaFoldDB" id="A0A3M0GUF7"/>
<keyword evidence="3" id="KW-1185">Reference proteome</keyword>
<evidence type="ECO:0000313" key="2">
    <source>
        <dbReference type="EMBL" id="RMB60956.1"/>
    </source>
</evidence>
<organism evidence="2 3">
    <name type="scientific">Dokdonia sinensis</name>
    <dbReference type="NCBI Taxonomy" id="2479847"/>
    <lineage>
        <taxon>Bacteria</taxon>
        <taxon>Pseudomonadati</taxon>
        <taxon>Bacteroidota</taxon>
        <taxon>Flavobacteriia</taxon>
        <taxon>Flavobacteriales</taxon>
        <taxon>Flavobacteriaceae</taxon>
        <taxon>Dokdonia</taxon>
    </lineage>
</organism>
<dbReference type="InterPro" id="IPR026341">
    <property type="entry name" value="T9SS_type_B"/>
</dbReference>
<comment type="caution">
    <text evidence="2">The sequence shown here is derived from an EMBL/GenBank/DDBJ whole genome shotgun (WGS) entry which is preliminary data.</text>
</comment>
<proteinExistence type="predicted"/>
<accession>A0A3M0GUF7</accession>
<gene>
    <name evidence="2" type="ORF">EAX61_05590</name>
</gene>
<reference evidence="2 3" key="1">
    <citation type="submission" date="2018-10" db="EMBL/GenBank/DDBJ databases">
        <title>Dokdonia luteus sp. nov., isolated from sea water.</title>
        <authorList>
            <person name="Zhou L.Y."/>
            <person name="Du Z.J."/>
        </authorList>
    </citation>
    <scope>NUCLEOTIDE SEQUENCE [LARGE SCALE GENOMIC DNA]</scope>
    <source>
        <strain evidence="2 3">SH27</strain>
    </source>
</reference>
<dbReference type="Pfam" id="PF13585">
    <property type="entry name" value="CHU_C"/>
    <property type="match status" value="1"/>
</dbReference>
<sequence>MRRQLFIIFFFLFLTAVQAQREAAHWYFGSNAGIRFNPDGSVETLSDGSLNTLEGCAAISDRFGSLLFYTDGVTVYDRTHQVMPGGSGLLGDPSSAQSAIIVPKPDSNTIYYIFTVAALEPGETPLTDLDKLKGLNYYVVDLDEGPNGSVIEHGNDGMPLLIPNSEKITAVRAADCSAIWVITHFGDSFYSFNVSAAGVDSNAVVSQTALEVPFPVHRRNAIGYLKASPDGTRLGIAHQNLSSIVDTDAPGALLLYDFNTLTGAVTNEIELDISSGTPYGVEFSPNSQVFYATVQTGNINNVFQYDLSISDISSSTLSTGSTSSGALQLAANGKIYHSSFETSLNVIENPNTVGQGADYRRRAVPLGGRSSNFGLPPFIQSLFNEVVDITGLTNDEGVPLDQVTLCTDDEFTFEVQNPIPGSTYTWFFDDGVAETILNCSGPECAVNNVGADDSGLYRVEIDPMNGDCPLEGFGFMTVLELPAAQIQSLTQCDIDVNDSTDGITFFNLEETIDVFTEGIEDIQIRFYENDLDLSNERPIINLVGYQNTIPFSQELIVEIRTDSGCRNIGRLELIVQPTLSSLPKITTLYACDESTEAAAPSALFNIASIAQDLFPGDMEISFYSSREDAILEKNSLPFTAVNFPNTTLYVRSENENDCVSIVTIDLVIDATPTVDFPSEFLVCLNQVPQELTAPDGFDRYSWSRSGMVISENKFLTLEEPGNYTLEVAYAYSSEEGMRECTTTIDFTAFASNIATIEEIEVTDVSENNTLLVTASGEGDYEYSITSPAGPYQESPFFENVEPGIINVYVRDKNGCGFVVDEIAVIGIPRFFTPNGDGINDFWRIKGLSREFPTVKEILIFDRFGKLLANVAPLGAGWDGNYNGNPLPVNGYWYHIELADGRVFKGPFTLIRRG</sequence>
<dbReference type="Gene3D" id="2.130.10.10">
    <property type="entry name" value="YVTN repeat-like/Quinoprotein amine dehydrogenase"/>
    <property type="match status" value="1"/>
</dbReference>
<feature type="signal peptide" evidence="1">
    <location>
        <begin position="1"/>
        <end position="19"/>
    </location>
</feature>
<dbReference type="InterPro" id="IPR015943">
    <property type="entry name" value="WD40/YVTN_repeat-like_dom_sf"/>
</dbReference>
<protein>
    <submittedName>
        <fullName evidence="2">Gliding motility-associated C-terminal domain-containing protein</fullName>
    </submittedName>
</protein>
<name>A0A3M0GUF7_9FLAO</name>
<keyword evidence="1" id="KW-0732">Signal</keyword>
<evidence type="ECO:0000256" key="1">
    <source>
        <dbReference type="SAM" id="SignalP"/>
    </source>
</evidence>
<dbReference type="Proteomes" id="UP000281985">
    <property type="component" value="Unassembled WGS sequence"/>
</dbReference>
<dbReference type="SUPFAM" id="SSF69322">
    <property type="entry name" value="Tricorn protease domain 2"/>
    <property type="match status" value="1"/>
</dbReference>
<feature type="chain" id="PRO_5018023901" evidence="1">
    <location>
        <begin position="20"/>
        <end position="913"/>
    </location>
</feature>
<dbReference type="RefSeq" id="WP_121916691.1">
    <property type="nucleotide sequence ID" value="NZ_REFV01000004.1"/>
</dbReference>
<dbReference type="EMBL" id="REFV01000004">
    <property type="protein sequence ID" value="RMB60956.1"/>
    <property type="molecule type" value="Genomic_DNA"/>
</dbReference>
<dbReference type="NCBIfam" id="TIGR04131">
    <property type="entry name" value="Bac_Flav_CTERM"/>
    <property type="match status" value="1"/>
</dbReference>
<evidence type="ECO:0000313" key="3">
    <source>
        <dbReference type="Proteomes" id="UP000281985"/>
    </source>
</evidence>